<evidence type="ECO:0000313" key="9">
    <source>
        <dbReference type="EMBL" id="WXB17273.1"/>
    </source>
</evidence>
<gene>
    <name evidence="9" type="ORF">LZC94_08315</name>
</gene>
<comment type="similarity">
    <text evidence="2 5">Belongs to the acyl-CoA dehydrogenase family.</text>
</comment>
<dbReference type="Gene3D" id="2.40.110.10">
    <property type="entry name" value="Butyryl-CoA Dehydrogenase, subunit A, domain 2"/>
    <property type="match status" value="1"/>
</dbReference>
<keyword evidence="10" id="KW-1185">Reference proteome</keyword>
<dbReference type="Gene3D" id="1.20.140.10">
    <property type="entry name" value="Butyryl-CoA Dehydrogenase, subunit A, domain 3"/>
    <property type="match status" value="1"/>
</dbReference>
<dbReference type="InterPro" id="IPR006091">
    <property type="entry name" value="Acyl-CoA_Oxase/DH_mid-dom"/>
</dbReference>
<evidence type="ECO:0000256" key="4">
    <source>
        <dbReference type="ARBA" id="ARBA00022827"/>
    </source>
</evidence>
<dbReference type="InterPro" id="IPR037069">
    <property type="entry name" value="AcylCoA_DH/ox_N_sf"/>
</dbReference>
<dbReference type="Pfam" id="PF02771">
    <property type="entry name" value="Acyl-CoA_dh_N"/>
    <property type="match status" value="1"/>
</dbReference>
<organism evidence="9 10">
    <name type="scientific">Pendulispora albinea</name>
    <dbReference type="NCBI Taxonomy" id="2741071"/>
    <lineage>
        <taxon>Bacteria</taxon>
        <taxon>Pseudomonadati</taxon>
        <taxon>Myxococcota</taxon>
        <taxon>Myxococcia</taxon>
        <taxon>Myxococcales</taxon>
        <taxon>Sorangiineae</taxon>
        <taxon>Pendulisporaceae</taxon>
        <taxon>Pendulispora</taxon>
    </lineage>
</organism>
<dbReference type="EMBL" id="CP089984">
    <property type="protein sequence ID" value="WXB17273.1"/>
    <property type="molecule type" value="Genomic_DNA"/>
</dbReference>
<sequence>MLDFSEEERTIQSAIRSYCAQMIEPKVLGMEAGTESIYPVMRDMAKAFGLADMARSLVGSGAAEGGAADRKAEPGGRKSRMPDSALMSILVSELARVCPGFALAFGASLGLFGGAVLARGTPEQKQRWALPAFTLEKIGAWGLTEPGAGSDAFGSMKTRAHKVEGGYRLSGSKTFITNAPFADCFVIYARTEDVVRSFIVERSDEGLTTGPAMKKMGMHASPTGEVFLDDVFVPSERVIGGDNASDARQAARSSLQQERSSMIPMLFGMVDRCLEESVRFAKSREQWGKSIAEFQLVQEKLAKIYTARMIMHSLWMRQIEAERTGVHLPAREASASKLYAARAATECALEAVQIFGGSGYMTGSVVEMMARDAKLFQIGGGTDEIQILRIARELLEEG</sequence>
<dbReference type="SUPFAM" id="SSF56645">
    <property type="entry name" value="Acyl-CoA dehydrogenase NM domain-like"/>
    <property type="match status" value="1"/>
</dbReference>
<evidence type="ECO:0000256" key="3">
    <source>
        <dbReference type="ARBA" id="ARBA00022630"/>
    </source>
</evidence>
<comment type="cofactor">
    <cofactor evidence="1 5">
        <name>FAD</name>
        <dbReference type="ChEBI" id="CHEBI:57692"/>
    </cofactor>
</comment>
<dbReference type="InterPro" id="IPR009100">
    <property type="entry name" value="AcylCoA_DH/oxidase_NM_dom_sf"/>
</dbReference>
<proteinExistence type="inferred from homology"/>
<evidence type="ECO:0000259" key="6">
    <source>
        <dbReference type="Pfam" id="PF00441"/>
    </source>
</evidence>
<dbReference type="Gene3D" id="1.10.540.10">
    <property type="entry name" value="Acyl-CoA dehydrogenase/oxidase, N-terminal domain"/>
    <property type="match status" value="1"/>
</dbReference>
<feature type="domain" description="Acyl-CoA dehydrogenase/oxidase N-terminal" evidence="8">
    <location>
        <begin position="5"/>
        <end position="129"/>
    </location>
</feature>
<dbReference type="Proteomes" id="UP001370348">
    <property type="component" value="Chromosome"/>
</dbReference>
<protein>
    <submittedName>
        <fullName evidence="9">Acyl-CoA/acyl-ACP dehydrogenase</fullName>
    </submittedName>
</protein>
<evidence type="ECO:0000256" key="5">
    <source>
        <dbReference type="RuleBase" id="RU362125"/>
    </source>
</evidence>
<evidence type="ECO:0000256" key="1">
    <source>
        <dbReference type="ARBA" id="ARBA00001974"/>
    </source>
</evidence>
<keyword evidence="5" id="KW-0560">Oxidoreductase</keyword>
<evidence type="ECO:0000256" key="2">
    <source>
        <dbReference type="ARBA" id="ARBA00009347"/>
    </source>
</evidence>
<dbReference type="PANTHER" id="PTHR43884">
    <property type="entry name" value="ACYL-COA DEHYDROGENASE"/>
    <property type="match status" value="1"/>
</dbReference>
<evidence type="ECO:0000313" key="10">
    <source>
        <dbReference type="Proteomes" id="UP001370348"/>
    </source>
</evidence>
<reference evidence="9 10" key="1">
    <citation type="submission" date="2021-12" db="EMBL/GenBank/DDBJ databases">
        <title>Discovery of the Pendulisporaceae a myxobacterial family with distinct sporulation behavior and unique specialized metabolism.</title>
        <authorList>
            <person name="Garcia R."/>
            <person name="Popoff A."/>
            <person name="Bader C.D."/>
            <person name="Loehr J."/>
            <person name="Walesch S."/>
            <person name="Walt C."/>
            <person name="Boldt J."/>
            <person name="Bunk B."/>
            <person name="Haeckl F.J.F.P.J."/>
            <person name="Gunesch A.P."/>
            <person name="Birkelbach J."/>
            <person name="Nuebel U."/>
            <person name="Pietschmann T."/>
            <person name="Bach T."/>
            <person name="Mueller R."/>
        </authorList>
    </citation>
    <scope>NUCLEOTIDE SEQUENCE [LARGE SCALE GENOMIC DNA]</scope>
    <source>
        <strain evidence="9 10">MSr11954</strain>
    </source>
</reference>
<dbReference type="InterPro" id="IPR009075">
    <property type="entry name" value="AcylCo_DH/oxidase_C"/>
</dbReference>
<dbReference type="PROSITE" id="PS00072">
    <property type="entry name" value="ACYL_COA_DH_1"/>
    <property type="match status" value="1"/>
</dbReference>
<dbReference type="InterPro" id="IPR036250">
    <property type="entry name" value="AcylCo_DH-like_C"/>
</dbReference>
<dbReference type="Pfam" id="PF02770">
    <property type="entry name" value="Acyl-CoA_dh_M"/>
    <property type="match status" value="1"/>
</dbReference>
<evidence type="ECO:0000259" key="7">
    <source>
        <dbReference type="Pfam" id="PF02770"/>
    </source>
</evidence>
<accession>A0ABZ2M231</accession>
<feature type="domain" description="Acyl-CoA oxidase/dehydrogenase middle" evidence="7">
    <location>
        <begin position="141"/>
        <end position="231"/>
    </location>
</feature>
<dbReference type="InterPro" id="IPR006089">
    <property type="entry name" value="Acyl-CoA_DH_CS"/>
</dbReference>
<keyword evidence="4 5" id="KW-0274">FAD</keyword>
<feature type="domain" description="Acyl-CoA dehydrogenase/oxidase C-terminal" evidence="6">
    <location>
        <begin position="250"/>
        <end position="395"/>
    </location>
</feature>
<dbReference type="Pfam" id="PF00441">
    <property type="entry name" value="Acyl-CoA_dh_1"/>
    <property type="match status" value="1"/>
</dbReference>
<name>A0ABZ2M231_9BACT</name>
<dbReference type="PANTHER" id="PTHR43884:SF12">
    <property type="entry name" value="ISOVALERYL-COA DEHYDROGENASE, MITOCHONDRIAL-RELATED"/>
    <property type="match status" value="1"/>
</dbReference>
<dbReference type="SUPFAM" id="SSF47203">
    <property type="entry name" value="Acyl-CoA dehydrogenase C-terminal domain-like"/>
    <property type="match status" value="1"/>
</dbReference>
<dbReference type="InterPro" id="IPR013786">
    <property type="entry name" value="AcylCoA_DH/ox_N"/>
</dbReference>
<dbReference type="InterPro" id="IPR046373">
    <property type="entry name" value="Acyl-CoA_Oxase/DH_mid-dom_sf"/>
</dbReference>
<keyword evidence="3 5" id="KW-0285">Flavoprotein</keyword>
<evidence type="ECO:0000259" key="8">
    <source>
        <dbReference type="Pfam" id="PF02771"/>
    </source>
</evidence>
<dbReference type="RefSeq" id="WP_394826903.1">
    <property type="nucleotide sequence ID" value="NZ_CP089984.1"/>
</dbReference>